<gene>
    <name evidence="3" type="ORF">IPP15_02500</name>
</gene>
<feature type="transmembrane region" description="Helical" evidence="1">
    <location>
        <begin position="113"/>
        <end position="130"/>
    </location>
</feature>
<proteinExistence type="predicted"/>
<organism evidence="3 4">
    <name type="scientific">Candidatus Opimibacter skivensis</name>
    <dbReference type="NCBI Taxonomy" id="2982028"/>
    <lineage>
        <taxon>Bacteria</taxon>
        <taxon>Pseudomonadati</taxon>
        <taxon>Bacteroidota</taxon>
        <taxon>Saprospiria</taxon>
        <taxon>Saprospirales</taxon>
        <taxon>Saprospiraceae</taxon>
        <taxon>Candidatus Opimibacter</taxon>
    </lineage>
</organism>
<dbReference type="AlphaFoldDB" id="A0A9D7ST54"/>
<feature type="domain" description="DUF6798" evidence="2">
    <location>
        <begin position="378"/>
        <end position="434"/>
    </location>
</feature>
<feature type="transmembrane region" description="Helical" evidence="1">
    <location>
        <begin position="245"/>
        <end position="273"/>
    </location>
</feature>
<feature type="transmembrane region" description="Helical" evidence="1">
    <location>
        <begin position="279"/>
        <end position="299"/>
    </location>
</feature>
<keyword evidence="1" id="KW-0812">Transmembrane</keyword>
<keyword evidence="1" id="KW-1133">Transmembrane helix</keyword>
<keyword evidence="1" id="KW-0472">Membrane</keyword>
<dbReference type="Proteomes" id="UP000808337">
    <property type="component" value="Unassembled WGS sequence"/>
</dbReference>
<evidence type="ECO:0000313" key="4">
    <source>
        <dbReference type="Proteomes" id="UP000808337"/>
    </source>
</evidence>
<evidence type="ECO:0000313" key="3">
    <source>
        <dbReference type="EMBL" id="MBK9981290.1"/>
    </source>
</evidence>
<evidence type="ECO:0000256" key="1">
    <source>
        <dbReference type="SAM" id="Phobius"/>
    </source>
</evidence>
<feature type="transmembrane region" description="Helical" evidence="1">
    <location>
        <begin position="205"/>
        <end position="224"/>
    </location>
</feature>
<accession>A0A9D7ST54</accession>
<name>A0A9D7ST54_9BACT</name>
<reference evidence="3 4" key="1">
    <citation type="submission" date="2020-10" db="EMBL/GenBank/DDBJ databases">
        <title>Connecting structure to function with the recovery of over 1000 high-quality activated sludge metagenome-assembled genomes encoding full-length rRNA genes using long-read sequencing.</title>
        <authorList>
            <person name="Singleton C.M."/>
            <person name="Petriglieri F."/>
            <person name="Kristensen J.M."/>
            <person name="Kirkegaard R.H."/>
            <person name="Michaelsen T.Y."/>
            <person name="Andersen M.H."/>
            <person name="Karst S.M."/>
            <person name="Dueholm M.S."/>
            <person name="Nielsen P.H."/>
            <person name="Albertsen M."/>
        </authorList>
    </citation>
    <scope>NUCLEOTIDE SEQUENCE [LARGE SCALE GENOMIC DNA]</scope>
    <source>
        <strain evidence="3">Ribe_18-Q3-R11-54_MAXAC.273</strain>
    </source>
</reference>
<feature type="transmembrane region" description="Helical" evidence="1">
    <location>
        <begin position="84"/>
        <end position="106"/>
    </location>
</feature>
<feature type="transmembrane region" description="Helical" evidence="1">
    <location>
        <begin position="311"/>
        <end position="330"/>
    </location>
</feature>
<dbReference type="EMBL" id="JADKGY010000001">
    <property type="protein sequence ID" value="MBK9981290.1"/>
    <property type="molecule type" value="Genomic_DNA"/>
</dbReference>
<dbReference type="Pfam" id="PF20604">
    <property type="entry name" value="DUF6798"/>
    <property type="match status" value="1"/>
</dbReference>
<feature type="transmembrane region" description="Helical" evidence="1">
    <location>
        <begin position="166"/>
        <end position="193"/>
    </location>
</feature>
<protein>
    <recommendedName>
        <fullName evidence="2">DUF6798 domain-containing protein</fullName>
    </recommendedName>
</protein>
<evidence type="ECO:0000259" key="2">
    <source>
        <dbReference type="Pfam" id="PF20604"/>
    </source>
</evidence>
<sequence length="502" mass="58036">MTLTKQDLLSNLLAAVILYGTVLVYQGYQYGQGDQTQILPCLWAQDHPGTYGQDHYVQHYLSSGTNERTIFHFLLRHLGYDQPWLVWIWHALSTIALILAWISIATVFIKNKVLQWLCIGMILTLGFHTSTGSNELYYNLFIPSLPAKALASWAFYFWLREKYFGWSLLLILAGYLQPLVGLQIFLLTVIVLFADKTLKRNWKSLPWRFILIYIVASIPWYYFLAKNNGSHTDPVGFMNIMEFRLSHHFFASYFGTINLLLGALFAMICILFYSGKTKWIFITIVIGCFGYEIGVEVLRMPIVLYSQWWKTTIWMEAFAFVAVFAQIERIEFLNNLSRRMKLGLPLLLLTLVCVYRLSGLFDTKPDYMFPWSSNNSDDVEICEMAKQMTPDNAVFIVPLDLTAFRWYSKRSLYVDYKAMIHNETFLKDWYQRIGSVYDYDLESKKTGVDFSLQAAEILSSPSDEMISKWKNSGITHLISSASSIDGLELIGQNHSFSLFKLP</sequence>
<feature type="transmembrane region" description="Helical" evidence="1">
    <location>
        <begin position="12"/>
        <end position="28"/>
    </location>
</feature>
<comment type="caution">
    <text evidence="3">The sequence shown here is derived from an EMBL/GenBank/DDBJ whole genome shotgun (WGS) entry which is preliminary data.</text>
</comment>
<dbReference type="InterPro" id="IPR046477">
    <property type="entry name" value="DUF6798"/>
</dbReference>
<feature type="transmembrane region" description="Helical" evidence="1">
    <location>
        <begin position="342"/>
        <end position="361"/>
    </location>
</feature>